<name>A0A0F9TK32_9ZZZZ</name>
<reference evidence="1" key="1">
    <citation type="journal article" date="2015" name="Nature">
        <title>Complex archaea that bridge the gap between prokaryotes and eukaryotes.</title>
        <authorList>
            <person name="Spang A."/>
            <person name="Saw J.H."/>
            <person name="Jorgensen S.L."/>
            <person name="Zaremba-Niedzwiedzka K."/>
            <person name="Martijn J."/>
            <person name="Lind A.E."/>
            <person name="van Eijk R."/>
            <person name="Schleper C."/>
            <person name="Guy L."/>
            <person name="Ettema T.J."/>
        </authorList>
    </citation>
    <scope>NUCLEOTIDE SEQUENCE</scope>
</reference>
<dbReference type="EMBL" id="LAZR01001172">
    <property type="protein sequence ID" value="KKN49341.1"/>
    <property type="molecule type" value="Genomic_DNA"/>
</dbReference>
<gene>
    <name evidence="1" type="ORF">LCGC14_0643720</name>
</gene>
<comment type="caution">
    <text evidence="1">The sequence shown here is derived from an EMBL/GenBank/DDBJ whole genome shotgun (WGS) entry which is preliminary data.</text>
</comment>
<sequence length="259" mass="26534">MALRFVDSSADRVNCGSSLGAFTKITLAAWVKQNGAQANNNGIIGWVFDTPHSIFLGCRTTSQINMDCTTTGGGDSGRARSEDSAGNLLLTGVWQFVAAVCEIGTPTKIYLGSLTAAVADVGEYASQGTPTVAIGQPADNFYIGNTLNNIRGFDGDIAWGIAINDALTLGQLKILQYSLRPPAGTLGMWHLHGTGSQPDLSGNGNAGTVTSATVIGHVPLGLPFGSDSTLHYSVAAVGANPKGPLGHPLHGPFGGPVAA</sequence>
<dbReference type="Gene3D" id="2.60.120.200">
    <property type="match status" value="1"/>
</dbReference>
<dbReference type="AlphaFoldDB" id="A0A0F9TK32"/>
<proteinExistence type="predicted"/>
<protein>
    <submittedName>
        <fullName evidence="1">Uncharacterized protein</fullName>
    </submittedName>
</protein>
<dbReference type="SUPFAM" id="SSF49899">
    <property type="entry name" value="Concanavalin A-like lectins/glucanases"/>
    <property type="match status" value="1"/>
</dbReference>
<accession>A0A0F9TK32</accession>
<dbReference type="Pfam" id="PF13385">
    <property type="entry name" value="Laminin_G_3"/>
    <property type="match status" value="1"/>
</dbReference>
<dbReference type="InterPro" id="IPR013320">
    <property type="entry name" value="ConA-like_dom_sf"/>
</dbReference>
<organism evidence="1">
    <name type="scientific">marine sediment metagenome</name>
    <dbReference type="NCBI Taxonomy" id="412755"/>
    <lineage>
        <taxon>unclassified sequences</taxon>
        <taxon>metagenomes</taxon>
        <taxon>ecological metagenomes</taxon>
    </lineage>
</organism>
<evidence type="ECO:0000313" key="1">
    <source>
        <dbReference type="EMBL" id="KKN49341.1"/>
    </source>
</evidence>